<gene>
    <name evidence="3" type="ORF">KUDE01_011851</name>
</gene>
<feature type="compositionally biased region" description="Pro residues" evidence="1">
    <location>
        <begin position="219"/>
        <end position="238"/>
    </location>
</feature>
<feature type="region of interest" description="Disordered" evidence="1">
    <location>
        <begin position="1128"/>
        <end position="1162"/>
    </location>
</feature>
<protein>
    <submittedName>
        <fullName evidence="3">Protein lifeguard 1</fullName>
    </submittedName>
</protein>
<evidence type="ECO:0000313" key="4">
    <source>
        <dbReference type="Proteomes" id="UP001228049"/>
    </source>
</evidence>
<feature type="region of interest" description="Disordered" evidence="1">
    <location>
        <begin position="1227"/>
        <end position="1291"/>
    </location>
</feature>
<organism evidence="3 4">
    <name type="scientific">Dissostichus eleginoides</name>
    <name type="common">Patagonian toothfish</name>
    <name type="synonym">Dissostichus amissus</name>
    <dbReference type="NCBI Taxonomy" id="100907"/>
    <lineage>
        <taxon>Eukaryota</taxon>
        <taxon>Metazoa</taxon>
        <taxon>Chordata</taxon>
        <taxon>Craniata</taxon>
        <taxon>Vertebrata</taxon>
        <taxon>Euteleostomi</taxon>
        <taxon>Actinopterygii</taxon>
        <taxon>Neopterygii</taxon>
        <taxon>Teleostei</taxon>
        <taxon>Neoteleostei</taxon>
        <taxon>Acanthomorphata</taxon>
        <taxon>Eupercaria</taxon>
        <taxon>Perciformes</taxon>
        <taxon>Notothenioidei</taxon>
        <taxon>Nototheniidae</taxon>
        <taxon>Dissostichus</taxon>
    </lineage>
</organism>
<evidence type="ECO:0000313" key="3">
    <source>
        <dbReference type="EMBL" id="KAK1904670.1"/>
    </source>
</evidence>
<name>A0AAD9FMV7_DISEL</name>
<sequence length="1291" mass="143889">MTKTGKPDGCWAGIMHQYAQGKHRFSTGQRPKSNKWKSVIQRIDACPLTPIFNLPLRYIDIFVRRILCKCGYHVSGDQAAASGSQSLEAACSSSSGTQQSVPATQSSSGAGASCPPAVTATQSSSGAGASCPPAVTATQSSSSSHIKCSLCSMDLCAEDFSEHLVDFHAEQCCEQCGKKTRGAMELLKHIEDCHLSSTRRNEKQQPPQHTSAPPTQQTSPPPQQQTPIPQQPQPPPSPLFHTSPYLVHLRPPEVNWVSFFPKQFIRVIKPADREWIAMCLYEPTGQLRQQFSQNWFHPPNPPKPTTAPPEPMNYYRQRMFLWAPMRMWGIPLKCPHCGTKMHHSGIYTKVREVIDLDSRYYLVGGDYPRCSKCMIPVCPWSTDLLVQLDPAHRNRFPAVLTAQLALDRKCVTMLKPRTVGNSSSYLQQALEEVHSEEWARHAIEYLADCELHKKRSTITQSDVAVYMRPPPFSPLPLAQWFETVHANEILGHLEEMKGIITSTYGRILKLDSTKKITKKLAGGIADTATWMTNVSNECGEVLNCVLTTGERAGLEGLCQGIVKRYQDAGEPEPEVIYVDRDCCNETGLTPVLVWFRPWKTQVKLDIFHFMRRFTTGLTTEHHPLYGTFCSNMSSCIFEWDKDDISHLKEAKSSELKKKHAGQAPSEAQVLANISSSELAKHCRRRTRGIEESRALIQDLLKSMWELTDTSGLRLINPESMACVWEVQQKHLPCIQDPPGVELYTKVGSGLQKGSKVLDILRCGRGSSSVESFHRHQNTFIPGWRSNAMHTQMYMLEGSSRWNMNRAHAAVHVSGASQTRIYDVRLKSHLNALSKRVLGCALLPEFIRPGKPTGERIAVEYLLAQSDRGDLLGPQQHSELGTIQVQEEECLDITISDAVEILSQRPSEVDTSAPRCVFPLPVSHNTSPHTSSQNTRCDSRGVEGWEAVDDLAKYLVQLNRTITALSVGETDEIVRLYSKLHQMDKQPTAYSLKCKNKTLPGPWRASRKRSGSAPGQQAAERLFMTHGQAALRPDANRICECVSLRLLKEFELARNRPKDSKGKTLPIPQSMVKSYVHIKQLLEDSLVIQEQTDLVLVTINNITVSCWLQERQKRTGRDSLLQGVQLPEKATAAEDSLPLPRELPTEPVQHGHVSLEIQEPDNREGEALIRQRRSARADCHPGGFNSWPSFSASSSHTQSHLPQAPSPASCQYPMPAALTPASWQYPMPPGLSPASSSHAQGHLPQAPSPDSWQFPMPPPAFLATSPYQQVPSLIPQHSSVDKSSVDLNRQRK</sequence>
<evidence type="ECO:0000256" key="1">
    <source>
        <dbReference type="SAM" id="MobiDB-lite"/>
    </source>
</evidence>
<feature type="compositionally biased region" description="Low complexity" evidence="1">
    <location>
        <begin position="204"/>
        <end position="218"/>
    </location>
</feature>
<keyword evidence="4" id="KW-1185">Reference proteome</keyword>
<comment type="caution">
    <text evidence="3">The sequence shown here is derived from an EMBL/GenBank/DDBJ whole genome shotgun (WGS) entry which is preliminary data.</text>
</comment>
<dbReference type="Pfam" id="PF20499">
    <property type="entry name" value="DUF6729"/>
    <property type="match status" value="1"/>
</dbReference>
<dbReference type="EMBL" id="JASDAP010000004">
    <property type="protein sequence ID" value="KAK1904670.1"/>
    <property type="molecule type" value="Genomic_DNA"/>
</dbReference>
<proteinExistence type="predicted"/>
<accession>A0AAD9FMV7</accession>
<feature type="compositionally biased region" description="Low complexity" evidence="1">
    <location>
        <begin position="1185"/>
        <end position="1198"/>
    </location>
</feature>
<feature type="compositionally biased region" description="Polar residues" evidence="1">
    <location>
        <begin position="1264"/>
        <end position="1277"/>
    </location>
</feature>
<evidence type="ECO:0000259" key="2">
    <source>
        <dbReference type="Pfam" id="PF20499"/>
    </source>
</evidence>
<feature type="domain" description="DUF6729" evidence="2">
    <location>
        <begin position="265"/>
        <end position="490"/>
    </location>
</feature>
<dbReference type="PANTHER" id="PTHR24401:SF29">
    <property type="entry name" value="SI:CH211-243P7.3-RELATED"/>
    <property type="match status" value="1"/>
</dbReference>
<feature type="region of interest" description="Disordered" evidence="1">
    <location>
        <begin position="1179"/>
        <end position="1212"/>
    </location>
</feature>
<dbReference type="Proteomes" id="UP001228049">
    <property type="component" value="Unassembled WGS sequence"/>
</dbReference>
<reference evidence="3" key="1">
    <citation type="submission" date="2023-04" db="EMBL/GenBank/DDBJ databases">
        <title>Chromosome-level genome of Chaenocephalus aceratus.</title>
        <authorList>
            <person name="Park H."/>
        </authorList>
    </citation>
    <scope>NUCLEOTIDE SEQUENCE</scope>
    <source>
        <strain evidence="3">DE</strain>
        <tissue evidence="3">Muscle</tissue>
    </source>
</reference>
<feature type="region of interest" description="Disordered" evidence="1">
    <location>
        <begin position="197"/>
        <end position="242"/>
    </location>
</feature>
<dbReference type="PANTHER" id="PTHR24401">
    <property type="entry name" value="SI:CH211-243P7.3-RELATED"/>
    <property type="match status" value="1"/>
</dbReference>
<dbReference type="InterPro" id="IPR046616">
    <property type="entry name" value="DUF6729"/>
</dbReference>